<accession>A0A1I1UWR2</accession>
<evidence type="ECO:0000259" key="4">
    <source>
        <dbReference type="PROSITE" id="PS50883"/>
    </source>
</evidence>
<organism evidence="6 7">
    <name type="scientific">Paracidovorax konjaci</name>
    <dbReference type="NCBI Taxonomy" id="32040"/>
    <lineage>
        <taxon>Bacteria</taxon>
        <taxon>Pseudomonadati</taxon>
        <taxon>Pseudomonadota</taxon>
        <taxon>Betaproteobacteria</taxon>
        <taxon>Burkholderiales</taxon>
        <taxon>Comamonadaceae</taxon>
        <taxon>Paracidovorax</taxon>
    </lineage>
</organism>
<dbReference type="GO" id="GO:0006355">
    <property type="term" value="P:regulation of DNA-templated transcription"/>
    <property type="evidence" value="ECO:0007669"/>
    <property type="project" value="InterPro"/>
</dbReference>
<dbReference type="FunFam" id="3.30.70.270:FF:000001">
    <property type="entry name" value="Diguanylate cyclase domain protein"/>
    <property type="match status" value="1"/>
</dbReference>
<dbReference type="Gene3D" id="3.20.20.450">
    <property type="entry name" value="EAL domain"/>
    <property type="match status" value="1"/>
</dbReference>
<dbReference type="GO" id="GO:0071111">
    <property type="term" value="F:cyclic-guanylate-specific phosphodiesterase activity"/>
    <property type="evidence" value="ECO:0007669"/>
    <property type="project" value="UniProtKB-EC"/>
</dbReference>
<protein>
    <submittedName>
        <fullName evidence="6">PAS domain S-box-containing protein/diguanylate cyclase (GGDEF) domain-containing protein</fullName>
    </submittedName>
</protein>
<dbReference type="PROSITE" id="PS50887">
    <property type="entry name" value="GGDEF"/>
    <property type="match status" value="1"/>
</dbReference>
<dbReference type="InterPro" id="IPR003018">
    <property type="entry name" value="GAF"/>
</dbReference>
<feature type="domain" description="PAS" evidence="2">
    <location>
        <begin position="943"/>
        <end position="1003"/>
    </location>
</feature>
<dbReference type="Pfam" id="PF08447">
    <property type="entry name" value="PAS_3"/>
    <property type="match status" value="1"/>
</dbReference>
<dbReference type="Pfam" id="PF00990">
    <property type="entry name" value="GGDEF"/>
    <property type="match status" value="1"/>
</dbReference>
<dbReference type="SUPFAM" id="SSF55073">
    <property type="entry name" value="Nucleotide cyclase"/>
    <property type="match status" value="1"/>
</dbReference>
<feature type="domain" description="EAL" evidence="4">
    <location>
        <begin position="1246"/>
        <end position="1500"/>
    </location>
</feature>
<dbReference type="Pfam" id="PF00989">
    <property type="entry name" value="PAS"/>
    <property type="match status" value="1"/>
</dbReference>
<dbReference type="OrthoDB" id="9813903at2"/>
<dbReference type="PROSITE" id="PS50112">
    <property type="entry name" value="PAS"/>
    <property type="match status" value="3"/>
</dbReference>
<dbReference type="InterPro" id="IPR035919">
    <property type="entry name" value="EAL_sf"/>
</dbReference>
<dbReference type="RefSeq" id="WP_092951873.1">
    <property type="nucleotide sequence ID" value="NZ_FOMQ01000005.1"/>
</dbReference>
<dbReference type="InterPro" id="IPR043128">
    <property type="entry name" value="Rev_trsase/Diguanyl_cyclase"/>
</dbReference>
<dbReference type="SUPFAM" id="SSF141868">
    <property type="entry name" value="EAL domain-like"/>
    <property type="match status" value="1"/>
</dbReference>
<dbReference type="PANTHER" id="PTHR44757:SF2">
    <property type="entry name" value="BIOFILM ARCHITECTURE MAINTENANCE PROTEIN MBAA"/>
    <property type="match status" value="1"/>
</dbReference>
<dbReference type="Pfam" id="PF13185">
    <property type="entry name" value="GAF_2"/>
    <property type="match status" value="2"/>
</dbReference>
<dbReference type="Proteomes" id="UP000199517">
    <property type="component" value="Unassembled WGS sequence"/>
</dbReference>
<sequence length="1504" mass="165165">MGSRSDTVCRRLDALHACAVLDTATEESFDQLARLAAHLCGAPLAAIGFVDADREWFKASVGMPVASLQHLAGAHALCALAQDGRLAQVQDASTHPVLRDHPLVQGPPRVRMAACMPLATAEGLVLGAVVVMDTSPRALQGAQLEALQAIASQAMALLEVRRQRRSMARRAQDRALSEERFHLVARATADAIWDWNLTDDSMWWNEGMETLFGVPLQTLPHDSTSWTQRLHPDDSDMVLEGIHAAIEGTARHWTDEYRFRRQDGSYAWVRDRGFVIRDDEGLAMRMVGGMTDISAQKQSALQAQRDASAHAELVRVQQRMSAPDLPLDEVLQLVARTAMDLADAHGAMVVLREGDRLRVRASIGRHAAPLHEIRPVLGYPLWHQLESGETVLHGDGKHSLAHASMATDGGRHGALSFVAAPLRAGETVLGMLKVNADPLFTFSQRHVAYVQILAESLGAMLQLRSYAAQLSASEQQYRALFDAHPQPMWVYERGSLRILAVNRAMVRHYGYSEAELLRMTTVQFWPEEDRAANELEARALAPGVRRDAVHRRHVKKDGTFIDMEVYAGDITFNGLSARQVLATDVTQRMRVERELARVGTVQRLLSACNEALVRATGEAALLSEVCRIAREVGGFRSAWVGMVRRWNAAGAERQSIEPVAWSGLTTVGVETLRPIGAPGAPWTPHSPGPSGEALRSGRPVIVHDVQRAPLADVWARPLAQLGLPAVISLPLRDAEQVFGLLTLYPETVLETGAEEAELLQQLANDIAFGLGSLRTRQDQQRLQAVVLKAAAAVSASTGTQFFKQLASHMCDALGAQAGCVTRLLPQPAGQLPRAVTLSRVEEGVVQPNAEYGLEGTPSLRLVNETECVIPHGIAELYPSSPVARLGAQAYVGLQLRDTEGRAIGLIFVVFREPLQQPGMVVSTLRIFAARAAAEMARQASDAHIRRQASLLDKARDAIIVRDLDHRITFWNEGAERLYGWKREEATGQSIATLLYQDTQEFLRATGTTRKQGEWTGEIVQFHRDGRRLDVEGRWTLVKGEQGQPDAILAINTDIGQRKATEREIQRLAFYDSLTGLPNRMLLMDRMRQALATAQRRRQGGALLFIDLDNFKTLNDTLGHDQGDVLLQQVAARLNTCVRSVDTVARLGGDEFVVMIEALSARPEELAMSARTVGEKILAVLATPYVLQGYHYRSTPSIGVAPFSDARATTVGELLKQADLAMYQAKTAGRNTLRFFDPGMQAVVTARAELENDLRTALAREQFALHYQPQVDHQGRVTGVEALVRWPHPQRGMVSPGEFIPLAEETGLVLPLGRWVLHTACAQLARWQGEPGRAHLSMAVNVSSRQFHHEAFVDDVARAIAMTGAPAARLKLELTESLFVEDMETTIATMSALRAHGVGFSLDDFGTGYSSLSYLKRMPLDQLKIDQSFVRDLLTDPNDAAIVDTIIALSRSLGLDVIAEGVETAEQRERLERAGCLAYQGYFFSRPLPVAALETFLADARQPAA</sequence>
<dbReference type="Pfam" id="PF01590">
    <property type="entry name" value="GAF"/>
    <property type="match status" value="1"/>
</dbReference>
<dbReference type="SMART" id="SM00065">
    <property type="entry name" value="GAF"/>
    <property type="match status" value="3"/>
</dbReference>
<dbReference type="InterPro" id="IPR013767">
    <property type="entry name" value="PAS_fold"/>
</dbReference>
<dbReference type="EMBL" id="FOMQ01000005">
    <property type="protein sequence ID" value="SFD75015.1"/>
    <property type="molecule type" value="Genomic_DNA"/>
</dbReference>
<name>A0A1I1UWR2_9BURK</name>
<dbReference type="Gene3D" id="3.30.450.40">
    <property type="match status" value="3"/>
</dbReference>
<dbReference type="InterPro" id="IPR000014">
    <property type="entry name" value="PAS"/>
</dbReference>
<dbReference type="SMART" id="SM00091">
    <property type="entry name" value="PAS"/>
    <property type="match status" value="3"/>
</dbReference>
<dbReference type="InterPro" id="IPR029016">
    <property type="entry name" value="GAF-like_dom_sf"/>
</dbReference>
<dbReference type="InterPro" id="IPR000700">
    <property type="entry name" value="PAS-assoc_C"/>
</dbReference>
<dbReference type="InterPro" id="IPR029787">
    <property type="entry name" value="Nucleotide_cyclase"/>
</dbReference>
<dbReference type="SUPFAM" id="SSF55785">
    <property type="entry name" value="PYP-like sensor domain (PAS domain)"/>
    <property type="match status" value="3"/>
</dbReference>
<keyword evidence="7" id="KW-1185">Reference proteome</keyword>
<dbReference type="CDD" id="cd01948">
    <property type="entry name" value="EAL"/>
    <property type="match status" value="1"/>
</dbReference>
<dbReference type="PROSITE" id="PS50113">
    <property type="entry name" value="PAC"/>
    <property type="match status" value="2"/>
</dbReference>
<reference evidence="7" key="1">
    <citation type="submission" date="2016-10" db="EMBL/GenBank/DDBJ databases">
        <authorList>
            <person name="Varghese N."/>
            <person name="Submissions S."/>
        </authorList>
    </citation>
    <scope>NUCLEOTIDE SEQUENCE [LARGE SCALE GENOMIC DNA]</scope>
    <source>
        <strain evidence="7">DSM 7481</strain>
    </source>
</reference>
<dbReference type="CDD" id="cd01949">
    <property type="entry name" value="GGDEF"/>
    <property type="match status" value="1"/>
</dbReference>
<dbReference type="InterPro" id="IPR001610">
    <property type="entry name" value="PAC"/>
</dbReference>
<feature type="domain" description="GGDEF" evidence="5">
    <location>
        <begin position="1098"/>
        <end position="1237"/>
    </location>
</feature>
<evidence type="ECO:0000259" key="2">
    <source>
        <dbReference type="PROSITE" id="PS50112"/>
    </source>
</evidence>
<feature type="domain" description="PAS" evidence="2">
    <location>
        <begin position="177"/>
        <end position="249"/>
    </location>
</feature>
<dbReference type="SMART" id="SM00267">
    <property type="entry name" value="GGDEF"/>
    <property type="match status" value="1"/>
</dbReference>
<proteinExistence type="predicted"/>
<dbReference type="GO" id="GO:0071732">
    <property type="term" value="P:cellular response to nitric oxide"/>
    <property type="evidence" value="ECO:0007669"/>
    <property type="project" value="UniProtKB-ARBA"/>
</dbReference>
<dbReference type="FunFam" id="3.20.20.450:FF:000001">
    <property type="entry name" value="Cyclic di-GMP phosphodiesterase yahA"/>
    <property type="match status" value="1"/>
</dbReference>
<dbReference type="SUPFAM" id="SSF55781">
    <property type="entry name" value="GAF domain-like"/>
    <property type="match status" value="4"/>
</dbReference>
<feature type="domain" description="PAC" evidence="3">
    <location>
        <begin position="253"/>
        <end position="305"/>
    </location>
</feature>
<dbReference type="InterPro" id="IPR035965">
    <property type="entry name" value="PAS-like_dom_sf"/>
</dbReference>
<evidence type="ECO:0000256" key="1">
    <source>
        <dbReference type="ARBA" id="ARBA00051114"/>
    </source>
</evidence>
<dbReference type="InterPro" id="IPR052155">
    <property type="entry name" value="Biofilm_reg_signaling"/>
</dbReference>
<dbReference type="Pfam" id="PF00563">
    <property type="entry name" value="EAL"/>
    <property type="match status" value="1"/>
</dbReference>
<dbReference type="Gene3D" id="3.30.450.20">
    <property type="entry name" value="PAS domain"/>
    <property type="match status" value="3"/>
</dbReference>
<feature type="domain" description="PAS" evidence="2">
    <location>
        <begin position="473"/>
        <end position="530"/>
    </location>
</feature>
<feature type="domain" description="PAC" evidence="3">
    <location>
        <begin position="1014"/>
        <end position="1066"/>
    </location>
</feature>
<evidence type="ECO:0000313" key="6">
    <source>
        <dbReference type="EMBL" id="SFD75015.1"/>
    </source>
</evidence>
<evidence type="ECO:0000313" key="7">
    <source>
        <dbReference type="Proteomes" id="UP000199517"/>
    </source>
</evidence>
<dbReference type="STRING" id="32040.SAMN04489710_105339"/>
<dbReference type="InterPro" id="IPR001633">
    <property type="entry name" value="EAL_dom"/>
</dbReference>
<dbReference type="SMART" id="SM00052">
    <property type="entry name" value="EAL"/>
    <property type="match status" value="1"/>
</dbReference>
<dbReference type="NCBIfam" id="TIGR00254">
    <property type="entry name" value="GGDEF"/>
    <property type="match status" value="1"/>
</dbReference>
<evidence type="ECO:0000259" key="3">
    <source>
        <dbReference type="PROSITE" id="PS50113"/>
    </source>
</evidence>
<evidence type="ECO:0000259" key="5">
    <source>
        <dbReference type="PROSITE" id="PS50887"/>
    </source>
</evidence>
<dbReference type="PROSITE" id="PS50883">
    <property type="entry name" value="EAL"/>
    <property type="match status" value="1"/>
</dbReference>
<comment type="catalytic activity">
    <reaction evidence="1">
        <text>3',3'-c-di-GMP + H2O = 5'-phosphoguanylyl(3'-&gt;5')guanosine + H(+)</text>
        <dbReference type="Rhea" id="RHEA:24902"/>
        <dbReference type="ChEBI" id="CHEBI:15377"/>
        <dbReference type="ChEBI" id="CHEBI:15378"/>
        <dbReference type="ChEBI" id="CHEBI:58754"/>
        <dbReference type="ChEBI" id="CHEBI:58805"/>
        <dbReference type="EC" id="3.1.4.52"/>
    </reaction>
    <physiologicalReaction direction="left-to-right" evidence="1">
        <dbReference type="Rhea" id="RHEA:24903"/>
    </physiologicalReaction>
</comment>
<dbReference type="Gene3D" id="3.30.70.270">
    <property type="match status" value="1"/>
</dbReference>
<dbReference type="NCBIfam" id="TIGR00229">
    <property type="entry name" value="sensory_box"/>
    <property type="match status" value="3"/>
</dbReference>
<dbReference type="InterPro" id="IPR013655">
    <property type="entry name" value="PAS_fold_3"/>
</dbReference>
<dbReference type="CDD" id="cd00130">
    <property type="entry name" value="PAS"/>
    <property type="match status" value="3"/>
</dbReference>
<dbReference type="InterPro" id="IPR000160">
    <property type="entry name" value="GGDEF_dom"/>
</dbReference>
<dbReference type="SMART" id="SM00086">
    <property type="entry name" value="PAC"/>
    <property type="match status" value="2"/>
</dbReference>
<dbReference type="Pfam" id="PF13188">
    <property type="entry name" value="PAS_8"/>
    <property type="match status" value="1"/>
</dbReference>
<dbReference type="PANTHER" id="PTHR44757">
    <property type="entry name" value="DIGUANYLATE CYCLASE DGCP"/>
    <property type="match status" value="1"/>
</dbReference>
<gene>
    <name evidence="6" type="ORF">SAMN04489710_105339</name>
</gene>